<keyword evidence="2" id="KW-1185">Reference proteome</keyword>
<gene>
    <name evidence="1" type="ORF">SAMN05216497_1357</name>
</gene>
<protein>
    <submittedName>
        <fullName evidence="1">Uncharacterized protein</fullName>
    </submittedName>
</protein>
<evidence type="ECO:0000313" key="2">
    <source>
        <dbReference type="Proteomes" id="UP000198811"/>
    </source>
</evidence>
<evidence type="ECO:0000313" key="1">
    <source>
        <dbReference type="EMBL" id="SDL43787.1"/>
    </source>
</evidence>
<dbReference type="EMBL" id="FNGL01000035">
    <property type="protein sequence ID" value="SDL43787.1"/>
    <property type="molecule type" value="Genomic_DNA"/>
</dbReference>
<dbReference type="RefSeq" id="WP_089868048.1">
    <property type="nucleotide sequence ID" value="NZ_FNGL01000035.1"/>
</dbReference>
<dbReference type="Proteomes" id="UP000198811">
    <property type="component" value="Unassembled WGS sequence"/>
</dbReference>
<sequence length="182" mass="20758">MEKTLIALSGTIVGFLLGWIKEIIQSRPKLKISLKEGNLEYYKQEKNSFGQVIEEKTISEEANKFVLNLKFDIFNVGKIGDGITDILICISDNNEKLYFQPFLVLPYENKKLENVSFNVESNKVYTVQSDLVLENTEENYYVFGNVNLKPYCKDSLKVTIIAKSIKNKEVVCPVEPISIFTA</sequence>
<organism evidence="1 2">
    <name type="scientific">Clostridium cochlearium</name>
    <dbReference type="NCBI Taxonomy" id="1494"/>
    <lineage>
        <taxon>Bacteria</taxon>
        <taxon>Bacillati</taxon>
        <taxon>Bacillota</taxon>
        <taxon>Clostridia</taxon>
        <taxon>Eubacteriales</taxon>
        <taxon>Clostridiaceae</taxon>
        <taxon>Clostridium</taxon>
    </lineage>
</organism>
<accession>A0ABY0QPF6</accession>
<comment type="caution">
    <text evidence="1">The sequence shown here is derived from an EMBL/GenBank/DDBJ whole genome shotgun (WGS) entry which is preliminary data.</text>
</comment>
<reference evidence="1 2" key="1">
    <citation type="submission" date="2016-10" db="EMBL/GenBank/DDBJ databases">
        <authorList>
            <person name="Varghese N."/>
            <person name="Submissions S."/>
        </authorList>
    </citation>
    <scope>NUCLEOTIDE SEQUENCE [LARGE SCALE GENOMIC DNA]</scope>
    <source>
        <strain evidence="1 2">NLAE-zl-C224</strain>
    </source>
</reference>
<proteinExistence type="predicted"/>
<name>A0ABY0QPF6_CLOCO</name>